<dbReference type="AlphaFoldDB" id="A0A256LI52"/>
<dbReference type="Proteomes" id="UP000216316">
    <property type="component" value="Unassembled WGS sequence"/>
</dbReference>
<reference evidence="2" key="2">
    <citation type="submission" date="2017-05" db="EMBL/GenBank/DDBJ databases">
        <authorList>
            <person name="Lin X.B."/>
            <person name="Stothard P."/>
            <person name="Tasseva G."/>
            <person name="Walter J."/>
        </authorList>
    </citation>
    <scope>NUCLEOTIDE SEQUENCE</scope>
    <source>
        <strain evidence="2">609u</strain>
    </source>
</reference>
<organism evidence="3 4">
    <name type="scientific">Lactobacillus taiwanensis</name>
    <dbReference type="NCBI Taxonomy" id="508451"/>
    <lineage>
        <taxon>Bacteria</taxon>
        <taxon>Bacillati</taxon>
        <taxon>Bacillota</taxon>
        <taxon>Bacilli</taxon>
        <taxon>Lactobacillales</taxon>
        <taxon>Lactobacillaceae</taxon>
        <taxon>Lactobacillus</taxon>
    </lineage>
</organism>
<dbReference type="EMBL" id="NGNV01000003">
    <property type="protein sequence ID" value="OYR88932.1"/>
    <property type="molecule type" value="Genomic_DNA"/>
</dbReference>
<reference evidence="3 4" key="1">
    <citation type="submission" date="2017-04" db="EMBL/GenBank/DDBJ databases">
        <authorList>
            <person name="Afonso C.L."/>
            <person name="Miller P.J."/>
            <person name="Scott M.A."/>
            <person name="Spackman E."/>
            <person name="Goraichik I."/>
            <person name="Dimitrov K.M."/>
            <person name="Suarez D.L."/>
            <person name="Swayne D.E."/>
        </authorList>
    </citation>
    <scope>NUCLEOTIDE SEQUENCE [LARGE SCALE GENOMIC DNA]</scope>
    <source>
        <strain evidence="3 4">609q</strain>
    </source>
</reference>
<evidence type="ECO:0000313" key="3">
    <source>
        <dbReference type="EMBL" id="OYR93030.1"/>
    </source>
</evidence>
<name>A0A256LI52_9LACO</name>
<feature type="transmembrane region" description="Helical" evidence="1">
    <location>
        <begin position="45"/>
        <end position="70"/>
    </location>
</feature>
<proteinExistence type="predicted"/>
<evidence type="ECO:0000313" key="2">
    <source>
        <dbReference type="EMBL" id="OYR88932.1"/>
    </source>
</evidence>
<evidence type="ECO:0000313" key="5">
    <source>
        <dbReference type="Proteomes" id="UP000216316"/>
    </source>
</evidence>
<sequence length="95" mass="11574">MNKYILKRMEAMIIKHVRLSILFLLIACSFYFLHAEFFNQYNFYSWYWLLLVAGKLFEYLGIIILATPIFEFVNLRRELRKNEQAKKRNQEISSN</sequence>
<keyword evidence="1" id="KW-1133">Transmembrane helix</keyword>
<dbReference type="Proteomes" id="UP000215828">
    <property type="component" value="Unassembled WGS sequence"/>
</dbReference>
<evidence type="ECO:0000313" key="4">
    <source>
        <dbReference type="Proteomes" id="UP000215828"/>
    </source>
</evidence>
<gene>
    <name evidence="2" type="ORF">CBF53_01070</name>
    <name evidence="3" type="ORF">CBF70_02185</name>
</gene>
<keyword evidence="5" id="KW-1185">Reference proteome</keyword>
<keyword evidence="1" id="KW-0812">Transmembrane</keyword>
<keyword evidence="1" id="KW-0472">Membrane</keyword>
<reference evidence="4 5" key="3">
    <citation type="submission" date="2017-09" db="EMBL/GenBank/DDBJ databases">
        <title>Tripartite evolution among Lactobacillus johnsonii, Lactobacillus taiwanensis, Lactobacillus reuteri and their rodent host.</title>
        <authorList>
            <person name="Wang T."/>
            <person name="Knowles S."/>
            <person name="Cheng C."/>
        </authorList>
    </citation>
    <scope>NUCLEOTIDE SEQUENCE [LARGE SCALE GENOMIC DNA]</scope>
    <source>
        <strain evidence="3 4">609q</strain>
        <strain evidence="2 5">609u</strain>
    </source>
</reference>
<comment type="caution">
    <text evidence="3">The sequence shown here is derived from an EMBL/GenBank/DDBJ whole genome shotgun (WGS) entry which is preliminary data.</text>
</comment>
<protein>
    <submittedName>
        <fullName evidence="3">Uncharacterized protein</fullName>
    </submittedName>
</protein>
<accession>A0A256LI52</accession>
<evidence type="ECO:0000256" key="1">
    <source>
        <dbReference type="SAM" id="Phobius"/>
    </source>
</evidence>
<dbReference type="EMBL" id="NGNX01000005">
    <property type="protein sequence ID" value="OYR93030.1"/>
    <property type="molecule type" value="Genomic_DNA"/>
</dbReference>